<dbReference type="FunFam" id="3.40.190.10:FF:000004">
    <property type="entry name" value="Porphobilinogen deaminase"/>
    <property type="match status" value="1"/>
</dbReference>
<evidence type="ECO:0000259" key="9">
    <source>
        <dbReference type="Pfam" id="PF01379"/>
    </source>
</evidence>
<dbReference type="PANTHER" id="PTHR11557:SF0">
    <property type="entry name" value="PORPHOBILINOGEN DEAMINASE"/>
    <property type="match status" value="1"/>
</dbReference>
<dbReference type="EC" id="2.5.1.61" evidence="8"/>
<evidence type="ECO:0000256" key="3">
    <source>
        <dbReference type="ARBA" id="ARBA00005638"/>
    </source>
</evidence>
<dbReference type="SUPFAM" id="SSF54782">
    <property type="entry name" value="Porphobilinogen deaminase (hydroxymethylbilane synthase), C-terminal domain"/>
    <property type="match status" value="1"/>
</dbReference>
<protein>
    <recommendedName>
        <fullName evidence="8">Porphobilinogen deaminase</fullName>
        <shortName evidence="8">PBG</shortName>
        <ecNumber evidence="8">2.5.1.61</ecNumber>
    </recommendedName>
    <alternativeName>
        <fullName evidence="8">Hydroxymethylbilane synthase</fullName>
        <shortName evidence="8">HMBS</shortName>
    </alternativeName>
    <alternativeName>
        <fullName evidence="8">Pre-uroporphyrinogen synthase</fullName>
    </alternativeName>
</protein>
<comment type="catalytic activity">
    <reaction evidence="7 8">
        <text>4 porphobilinogen + H2O = hydroxymethylbilane + 4 NH4(+)</text>
        <dbReference type="Rhea" id="RHEA:13185"/>
        <dbReference type="ChEBI" id="CHEBI:15377"/>
        <dbReference type="ChEBI" id="CHEBI:28938"/>
        <dbReference type="ChEBI" id="CHEBI:57845"/>
        <dbReference type="ChEBI" id="CHEBI:58126"/>
        <dbReference type="EC" id="2.5.1.61"/>
    </reaction>
</comment>
<evidence type="ECO:0000313" key="11">
    <source>
        <dbReference type="EMBL" id="PWV62291.1"/>
    </source>
</evidence>
<dbReference type="InterPro" id="IPR022417">
    <property type="entry name" value="Porphobilin_deaminase_N"/>
</dbReference>
<dbReference type="EMBL" id="QGTJ01000004">
    <property type="protein sequence ID" value="PWV62291.1"/>
    <property type="molecule type" value="Genomic_DNA"/>
</dbReference>
<dbReference type="OrthoDB" id="9810298at2"/>
<feature type="modified residue" description="S-(dipyrrolylmethanemethyl)cysteine" evidence="8">
    <location>
        <position position="241"/>
    </location>
</feature>
<dbReference type="Pfam" id="PF01379">
    <property type="entry name" value="Porphobil_deam"/>
    <property type="match status" value="1"/>
</dbReference>
<sequence>MTERLRIATRKSPLALWQAEHVAERLRAAHPGLEVELVGLSTQGDRILDAPLAKVGGKGLFVKELELAMIDGRADIAVHSMKDVPVDFPDGLCLPVILEREDPHDAFVSTRYAHPSELPPGARVGTSSLRRQCQLAARYPHLLIGSLRGNVNSRLAKLDSGEFDAVILAAAGLKRLGFAARIRCVLSPEESLPAIGQGAIGIECRSGDTRVRALIDVLDDAATHTRLRAERALNTRLQGGCQVPIGGHAILDGDALWLRGLVGEPDGSRVICGERRGAASEAEALGVQLAEELLARGADAILARVFGNRN</sequence>
<feature type="domain" description="Porphobilinogen deaminase N-terminal" evidence="9">
    <location>
        <begin position="5"/>
        <end position="212"/>
    </location>
</feature>
<dbReference type="UniPathway" id="UPA00251">
    <property type="reaction ID" value="UER00319"/>
</dbReference>
<evidence type="ECO:0000256" key="6">
    <source>
        <dbReference type="ARBA" id="ARBA00023244"/>
    </source>
</evidence>
<dbReference type="Gene3D" id="3.30.160.40">
    <property type="entry name" value="Porphobilinogen deaminase, C-terminal domain"/>
    <property type="match status" value="1"/>
</dbReference>
<proteinExistence type="inferred from homology"/>
<keyword evidence="6 8" id="KW-0627">Porphyrin biosynthesis</keyword>
<comment type="function">
    <text evidence="1 8">Tetrapolymerization of the monopyrrole PBG into the hydroxymethylbilane pre-uroporphyrinogen in several discrete steps.</text>
</comment>
<comment type="cofactor">
    <cofactor evidence="8">
        <name>dipyrromethane</name>
        <dbReference type="ChEBI" id="CHEBI:60342"/>
    </cofactor>
    <text evidence="8">Binds 1 dipyrromethane group covalently.</text>
</comment>
<dbReference type="Proteomes" id="UP000246569">
    <property type="component" value="Unassembled WGS sequence"/>
</dbReference>
<keyword evidence="5 8" id="KW-0808">Transferase</keyword>
<accession>A0A317MVI8</accession>
<evidence type="ECO:0000256" key="5">
    <source>
        <dbReference type="ARBA" id="ARBA00022679"/>
    </source>
</evidence>
<comment type="caution">
    <text evidence="11">The sequence shown here is derived from an EMBL/GenBank/DDBJ whole genome shotgun (WGS) entry which is preliminary data.</text>
</comment>
<dbReference type="GO" id="GO:0005737">
    <property type="term" value="C:cytoplasm"/>
    <property type="evidence" value="ECO:0007669"/>
    <property type="project" value="UniProtKB-UniRule"/>
</dbReference>
<dbReference type="CDD" id="cd13646">
    <property type="entry name" value="PBP2_EcHMBS_like"/>
    <property type="match status" value="1"/>
</dbReference>
<evidence type="ECO:0000313" key="12">
    <source>
        <dbReference type="Proteomes" id="UP000246569"/>
    </source>
</evidence>
<keyword evidence="12" id="KW-1185">Reference proteome</keyword>
<dbReference type="GO" id="GO:0004418">
    <property type="term" value="F:hydroxymethylbilane synthase activity"/>
    <property type="evidence" value="ECO:0007669"/>
    <property type="project" value="UniProtKB-UniRule"/>
</dbReference>
<dbReference type="AlphaFoldDB" id="A0A317MVI8"/>
<dbReference type="FunFam" id="3.40.190.10:FF:000005">
    <property type="entry name" value="Porphobilinogen deaminase"/>
    <property type="match status" value="1"/>
</dbReference>
<organism evidence="11 12">
    <name type="scientific">Plasticicumulans acidivorans</name>
    <dbReference type="NCBI Taxonomy" id="886464"/>
    <lineage>
        <taxon>Bacteria</taxon>
        <taxon>Pseudomonadati</taxon>
        <taxon>Pseudomonadota</taxon>
        <taxon>Gammaproteobacteria</taxon>
        <taxon>Candidatus Competibacteraceae</taxon>
        <taxon>Plasticicumulans</taxon>
    </lineage>
</organism>
<reference evidence="11 12" key="1">
    <citation type="submission" date="2018-05" db="EMBL/GenBank/DDBJ databases">
        <title>Genomic Encyclopedia of Type Strains, Phase IV (KMG-IV): sequencing the most valuable type-strain genomes for metagenomic binning, comparative biology and taxonomic classification.</title>
        <authorList>
            <person name="Goeker M."/>
        </authorList>
    </citation>
    <scope>NUCLEOTIDE SEQUENCE [LARGE SCALE GENOMIC DNA]</scope>
    <source>
        <strain evidence="11 12">DSM 23606</strain>
    </source>
</reference>
<dbReference type="Pfam" id="PF03900">
    <property type="entry name" value="Porphobil_deamC"/>
    <property type="match status" value="1"/>
</dbReference>
<name>A0A317MVI8_9GAMM</name>
<dbReference type="PROSITE" id="PS00533">
    <property type="entry name" value="PORPHOBILINOGEN_DEAM"/>
    <property type="match status" value="1"/>
</dbReference>
<evidence type="ECO:0000256" key="1">
    <source>
        <dbReference type="ARBA" id="ARBA00002869"/>
    </source>
</evidence>
<dbReference type="InterPro" id="IPR022418">
    <property type="entry name" value="Porphobilinogen_deaminase_C"/>
</dbReference>
<dbReference type="SUPFAM" id="SSF53850">
    <property type="entry name" value="Periplasmic binding protein-like II"/>
    <property type="match status" value="1"/>
</dbReference>
<evidence type="ECO:0000256" key="4">
    <source>
        <dbReference type="ARBA" id="ARBA00011245"/>
    </source>
</evidence>
<evidence type="ECO:0000256" key="7">
    <source>
        <dbReference type="ARBA" id="ARBA00048169"/>
    </source>
</evidence>
<comment type="pathway">
    <text evidence="2">Porphyrin-containing compound metabolism; protoporphyrin-IX biosynthesis; coproporphyrinogen-III from 5-aminolevulinate: step 2/4.</text>
</comment>
<dbReference type="NCBIfam" id="TIGR00212">
    <property type="entry name" value="hemC"/>
    <property type="match status" value="1"/>
</dbReference>
<feature type="domain" description="Porphobilinogen deaminase C-terminal" evidence="10">
    <location>
        <begin position="226"/>
        <end position="294"/>
    </location>
</feature>
<dbReference type="GO" id="GO:0006782">
    <property type="term" value="P:protoporphyrinogen IX biosynthetic process"/>
    <property type="evidence" value="ECO:0007669"/>
    <property type="project" value="UniProtKB-UniRule"/>
</dbReference>
<dbReference type="Gene3D" id="3.40.190.10">
    <property type="entry name" value="Periplasmic binding protein-like II"/>
    <property type="match status" value="2"/>
</dbReference>
<dbReference type="FunFam" id="3.30.160.40:FF:000002">
    <property type="entry name" value="Porphobilinogen deaminase"/>
    <property type="match status" value="1"/>
</dbReference>
<evidence type="ECO:0000256" key="2">
    <source>
        <dbReference type="ARBA" id="ARBA00004735"/>
    </source>
</evidence>
<comment type="subunit">
    <text evidence="4 8">Monomer.</text>
</comment>
<gene>
    <name evidence="8" type="primary">hemC</name>
    <name evidence="11" type="ORF">C7443_10486</name>
</gene>
<dbReference type="InterPro" id="IPR036803">
    <property type="entry name" value="Porphobilinogen_deaminase_C_sf"/>
</dbReference>
<comment type="miscellaneous">
    <text evidence="8">The porphobilinogen subunits are added to the dipyrromethane group.</text>
</comment>
<dbReference type="InterPro" id="IPR022419">
    <property type="entry name" value="Porphobilin_deaminase_cofac_BS"/>
</dbReference>
<dbReference type="InterPro" id="IPR000860">
    <property type="entry name" value="HemC"/>
</dbReference>
<comment type="similarity">
    <text evidence="3 8">Belongs to the HMBS family.</text>
</comment>
<dbReference type="RefSeq" id="WP_110018126.1">
    <property type="nucleotide sequence ID" value="NZ_QGTJ01000004.1"/>
</dbReference>
<evidence type="ECO:0000259" key="10">
    <source>
        <dbReference type="Pfam" id="PF03900"/>
    </source>
</evidence>
<dbReference type="PRINTS" id="PR00151">
    <property type="entry name" value="PORPHBDMNASE"/>
</dbReference>
<evidence type="ECO:0000256" key="8">
    <source>
        <dbReference type="HAMAP-Rule" id="MF_00260"/>
    </source>
</evidence>
<dbReference type="PANTHER" id="PTHR11557">
    <property type="entry name" value="PORPHOBILINOGEN DEAMINASE"/>
    <property type="match status" value="1"/>
</dbReference>
<dbReference type="HAMAP" id="MF_00260">
    <property type="entry name" value="Porphobil_deam"/>
    <property type="match status" value="1"/>
</dbReference>
<dbReference type="PIRSF" id="PIRSF001438">
    <property type="entry name" value="4pyrrol_synth_OHMeBilane_synth"/>
    <property type="match status" value="1"/>
</dbReference>